<dbReference type="EMBL" id="MU129015">
    <property type="protein sequence ID" value="KAF9510484.1"/>
    <property type="molecule type" value="Genomic_DNA"/>
</dbReference>
<comment type="caution">
    <text evidence="1">The sequence shown here is derived from an EMBL/GenBank/DDBJ whole genome shotgun (WGS) entry which is preliminary data.</text>
</comment>
<evidence type="ECO:0000313" key="2">
    <source>
        <dbReference type="Proteomes" id="UP000886523"/>
    </source>
</evidence>
<organism evidence="1 2">
    <name type="scientific">Hydnum rufescens UP504</name>
    <dbReference type="NCBI Taxonomy" id="1448309"/>
    <lineage>
        <taxon>Eukaryota</taxon>
        <taxon>Fungi</taxon>
        <taxon>Dikarya</taxon>
        <taxon>Basidiomycota</taxon>
        <taxon>Agaricomycotina</taxon>
        <taxon>Agaricomycetes</taxon>
        <taxon>Cantharellales</taxon>
        <taxon>Hydnaceae</taxon>
        <taxon>Hydnum</taxon>
    </lineage>
</organism>
<gene>
    <name evidence="1" type="ORF">BS47DRAFT_61600</name>
</gene>
<keyword evidence="2" id="KW-1185">Reference proteome</keyword>
<name>A0A9P6AR42_9AGAM</name>
<proteinExistence type="predicted"/>
<evidence type="ECO:0000313" key="1">
    <source>
        <dbReference type="EMBL" id="KAF9510484.1"/>
    </source>
</evidence>
<dbReference type="AlphaFoldDB" id="A0A9P6AR42"/>
<protein>
    <submittedName>
        <fullName evidence="1">Uncharacterized protein</fullName>
    </submittedName>
</protein>
<reference evidence="1" key="1">
    <citation type="journal article" date="2020" name="Nat. Commun.">
        <title>Large-scale genome sequencing of mycorrhizal fungi provides insights into the early evolution of symbiotic traits.</title>
        <authorList>
            <person name="Miyauchi S."/>
            <person name="Kiss E."/>
            <person name="Kuo A."/>
            <person name="Drula E."/>
            <person name="Kohler A."/>
            <person name="Sanchez-Garcia M."/>
            <person name="Morin E."/>
            <person name="Andreopoulos B."/>
            <person name="Barry K.W."/>
            <person name="Bonito G."/>
            <person name="Buee M."/>
            <person name="Carver A."/>
            <person name="Chen C."/>
            <person name="Cichocki N."/>
            <person name="Clum A."/>
            <person name="Culley D."/>
            <person name="Crous P.W."/>
            <person name="Fauchery L."/>
            <person name="Girlanda M."/>
            <person name="Hayes R.D."/>
            <person name="Keri Z."/>
            <person name="LaButti K."/>
            <person name="Lipzen A."/>
            <person name="Lombard V."/>
            <person name="Magnuson J."/>
            <person name="Maillard F."/>
            <person name="Murat C."/>
            <person name="Nolan M."/>
            <person name="Ohm R.A."/>
            <person name="Pangilinan J."/>
            <person name="Pereira M.F."/>
            <person name="Perotto S."/>
            <person name="Peter M."/>
            <person name="Pfister S."/>
            <person name="Riley R."/>
            <person name="Sitrit Y."/>
            <person name="Stielow J.B."/>
            <person name="Szollosi G."/>
            <person name="Zifcakova L."/>
            <person name="Stursova M."/>
            <person name="Spatafora J.W."/>
            <person name="Tedersoo L."/>
            <person name="Vaario L.M."/>
            <person name="Yamada A."/>
            <person name="Yan M."/>
            <person name="Wang P."/>
            <person name="Xu J."/>
            <person name="Bruns T."/>
            <person name="Baldrian P."/>
            <person name="Vilgalys R."/>
            <person name="Dunand C."/>
            <person name="Henrissat B."/>
            <person name="Grigoriev I.V."/>
            <person name="Hibbett D."/>
            <person name="Nagy L.G."/>
            <person name="Martin F.M."/>
        </authorList>
    </citation>
    <scope>NUCLEOTIDE SEQUENCE</scope>
    <source>
        <strain evidence="1">UP504</strain>
    </source>
</reference>
<accession>A0A9P6AR42</accession>
<dbReference type="Proteomes" id="UP000886523">
    <property type="component" value="Unassembled WGS sequence"/>
</dbReference>
<sequence length="102" mass="11165">MSVTLPPPFVSQENSAQKVSQAASSNNPIPRILSIPTLSSRMIPLSLSPILKNLPILTERYCSGPLLSIFLCFFVCLQIKYVGNHSVPVVHHACFHSPQIVP</sequence>